<dbReference type="OrthoDB" id="6623744at2759"/>
<dbReference type="EMBL" id="KK122309">
    <property type="protein sequence ID" value="KFM82457.1"/>
    <property type="molecule type" value="Genomic_DNA"/>
</dbReference>
<keyword evidence="2" id="KW-1185">Reference proteome</keyword>
<gene>
    <name evidence="1" type="ORF">X975_26132</name>
</gene>
<evidence type="ECO:0000313" key="1">
    <source>
        <dbReference type="EMBL" id="KFM82457.1"/>
    </source>
</evidence>
<feature type="non-terminal residue" evidence="1">
    <location>
        <position position="53"/>
    </location>
</feature>
<protein>
    <recommendedName>
        <fullName evidence="3">Reverse transcriptase domain-containing protein</fullName>
    </recommendedName>
</protein>
<dbReference type="Proteomes" id="UP000054359">
    <property type="component" value="Unassembled WGS sequence"/>
</dbReference>
<evidence type="ECO:0000313" key="2">
    <source>
        <dbReference type="Proteomes" id="UP000054359"/>
    </source>
</evidence>
<reference evidence="1 2" key="1">
    <citation type="submission" date="2013-11" db="EMBL/GenBank/DDBJ databases">
        <title>Genome sequencing of Stegodyphus mimosarum.</title>
        <authorList>
            <person name="Bechsgaard J."/>
        </authorList>
    </citation>
    <scope>NUCLEOTIDE SEQUENCE [LARGE SCALE GENOMIC DNA]</scope>
</reference>
<sequence>MDISGKMLSWLKSLTQQRFSAVRYRSHTSKFKQTHTGLQQGGVTSTTLFNTLY</sequence>
<name>A0A087UYL8_STEMI</name>
<proteinExistence type="predicted"/>
<accession>A0A087UYL8</accession>
<organism evidence="1 2">
    <name type="scientific">Stegodyphus mimosarum</name>
    <name type="common">African social velvet spider</name>
    <dbReference type="NCBI Taxonomy" id="407821"/>
    <lineage>
        <taxon>Eukaryota</taxon>
        <taxon>Metazoa</taxon>
        <taxon>Ecdysozoa</taxon>
        <taxon>Arthropoda</taxon>
        <taxon>Chelicerata</taxon>
        <taxon>Arachnida</taxon>
        <taxon>Araneae</taxon>
        <taxon>Araneomorphae</taxon>
        <taxon>Entelegynae</taxon>
        <taxon>Eresoidea</taxon>
        <taxon>Eresidae</taxon>
        <taxon>Stegodyphus</taxon>
    </lineage>
</organism>
<dbReference type="AlphaFoldDB" id="A0A087UYL8"/>
<evidence type="ECO:0008006" key="3">
    <source>
        <dbReference type="Google" id="ProtNLM"/>
    </source>
</evidence>